<evidence type="ECO:0000313" key="3">
    <source>
        <dbReference type="EMBL" id="KER28374.1"/>
    </source>
</evidence>
<dbReference type="InterPro" id="IPR012966">
    <property type="entry name" value="AHD"/>
</dbReference>
<dbReference type="SMART" id="SM00233">
    <property type="entry name" value="PH"/>
    <property type="match status" value="1"/>
</dbReference>
<evidence type="ECO:0000259" key="2">
    <source>
        <dbReference type="PROSITE" id="PS50003"/>
    </source>
</evidence>
<dbReference type="InterPro" id="IPR037840">
    <property type="entry name" value="PH_Anillin"/>
</dbReference>
<dbReference type="SUPFAM" id="SSF50729">
    <property type="entry name" value="PH domain-like"/>
    <property type="match status" value="1"/>
</dbReference>
<dbReference type="InterPro" id="IPR051364">
    <property type="entry name" value="Cytokinesis/Rho-signaling"/>
</dbReference>
<name>A0A075AG44_OPIVI</name>
<dbReference type="PROSITE" id="PS50003">
    <property type="entry name" value="PH_DOMAIN"/>
    <property type="match status" value="1"/>
</dbReference>
<feature type="compositionally biased region" description="Basic and acidic residues" evidence="1">
    <location>
        <begin position="1"/>
        <end position="10"/>
    </location>
</feature>
<dbReference type="KEGG" id="ovi:T265_13593"/>
<feature type="compositionally biased region" description="Basic and acidic residues" evidence="1">
    <location>
        <begin position="203"/>
        <end position="212"/>
    </location>
</feature>
<feature type="region of interest" description="Disordered" evidence="1">
    <location>
        <begin position="1"/>
        <end position="26"/>
    </location>
</feature>
<dbReference type="Pfam" id="PF08174">
    <property type="entry name" value="Anillin"/>
    <property type="match status" value="1"/>
</dbReference>
<feature type="compositionally biased region" description="Polar residues" evidence="1">
    <location>
        <begin position="858"/>
        <end position="868"/>
    </location>
</feature>
<dbReference type="InterPro" id="IPR001849">
    <property type="entry name" value="PH_domain"/>
</dbReference>
<feature type="non-terminal residue" evidence="3">
    <location>
        <position position="1"/>
    </location>
</feature>
<sequence length="1193" mass="131890">INAREDDVRHSTLLSKRTPESARLKSPAKKVCRESLATLDLLPLSLHKARWEKMMNDKENIFAPKTAPKTPQSCGTPLQKVTCSNRPQISSGQPIRADVVRGSLSQAERERLERQAELAELRRSRKRCIQAGVSLPPPSNHVSDAPVQLPVKLDPVPEPPKATTPVTLPENCMASTEEVDNASETSDFTHPYYLRPKFGAQRTRAEETEALPRQRSATFVPPHGTSPGDTVSEAGIDSDVDSVSCEDRRSKRSDSHSRVIRNEHPARSSSKEELPKSDFDEHCDNKEETEALPRQRSVTFVPPHGTAPGDTASEAGIDSDVDSVSCEDRRPKRSDSHSRVIRNEHPARSSSEEELIKSDFDEHCDSEDFTHPYYLRPKFGAQRTRAEETEALPRQRSATFVPPHGTSPGDTVSEAGIDSDVDSVSYGDRRSKRSNSHSPVIKNEHPARSSSEEELVKSDFDEHGDSEVSVSQRRVDRLAELPSLLQCERNIILQASTALRHCTTYTGPSVQDATPKRSKIASRVTAGEASSHSLEPESMAYVEANKMLLIACQRRQVLMEELALLHRGSPVLVPPSRGEPIRGRLKLDAVRLGLKPFHKPGDPSSGGGYVVLDKAVASSFACTKMTRTPPTQYHLLAIIKCRGEGRMFHSDMVTLVHVSDLPVGTGRAATYVDLPTAIEIVPLRPDFRITLEVYCMSIGADSASMVPSVDSPQALGSGSAPTTPSMARTPKSKHISTTPLPNSASVRSKKMRLHGESHSAVREHAMSALTACLPTTRLMSPSFATDKSSLTGQNKLAGKDMLAGQKELCEADGLHALTSVTYEVAAVFSTSYLAFTLLSSVDIRYHDDLLLGHLRPNGESTVPQSRRSSGIEKPNHLPLRLPRLPRSTPLTGHVGLLNAVVRLEARVLTRGFLTVFEEAGGLGVWRRYWCQLRADHLRFWRYPEDEQRDPNGTGSFRKPVGRIDLRHIAAPRAVPAPRRICARANTIFMRSLRAIEPGCLSASVNAAKLSDSGTDSNESIIFRASPDYNWLEQKHLLCADTAQERDSWVNWINLCLNALKNWMPEHFACLARFDAHLEFSQPVSSDLASLLLHEEERFGLLQFRSPDNGKPRRRRHAQFVRKSGSYALKAITSMHELPPIPLTIGDLSPHPGRRQWPTRLSLLASVFALRCQVISCPPPGRFHSEQGWEKGSL</sequence>
<feature type="compositionally biased region" description="Polar residues" evidence="1">
    <location>
        <begin position="710"/>
        <end position="726"/>
    </location>
</feature>
<dbReference type="GO" id="GO:0005826">
    <property type="term" value="C:actomyosin contractile ring"/>
    <property type="evidence" value="ECO:0007669"/>
    <property type="project" value="TreeGrafter"/>
</dbReference>
<evidence type="ECO:0000313" key="4">
    <source>
        <dbReference type="Proteomes" id="UP000054324"/>
    </source>
</evidence>
<evidence type="ECO:0000256" key="1">
    <source>
        <dbReference type="SAM" id="MobiDB-lite"/>
    </source>
</evidence>
<dbReference type="CDD" id="cd01263">
    <property type="entry name" value="PH_anillin"/>
    <property type="match status" value="1"/>
</dbReference>
<dbReference type="PANTHER" id="PTHR21538">
    <property type="entry name" value="ANILLIN/RHOTEKIN RTKN"/>
    <property type="match status" value="1"/>
</dbReference>
<feature type="compositionally biased region" description="Basic and acidic residues" evidence="1">
    <location>
        <begin position="384"/>
        <end position="393"/>
    </location>
</feature>
<dbReference type="PANTHER" id="PTHR21538:SF24">
    <property type="entry name" value="PH DOMAIN-CONTAINING PROTEIN"/>
    <property type="match status" value="1"/>
</dbReference>
<protein>
    <recommendedName>
        <fullName evidence="2">PH domain-containing protein</fullName>
    </recommendedName>
</protein>
<feature type="region of interest" description="Disordered" evidence="1">
    <location>
        <begin position="856"/>
        <end position="884"/>
    </location>
</feature>
<accession>A0A075AG44</accession>
<dbReference type="GO" id="GO:0000915">
    <property type="term" value="P:actomyosin contractile ring assembly"/>
    <property type="evidence" value="ECO:0007669"/>
    <property type="project" value="TreeGrafter"/>
</dbReference>
<dbReference type="EMBL" id="KL596700">
    <property type="protein sequence ID" value="KER28374.1"/>
    <property type="molecule type" value="Genomic_DNA"/>
</dbReference>
<feature type="compositionally biased region" description="Basic and acidic residues" evidence="1">
    <location>
        <begin position="442"/>
        <end position="466"/>
    </location>
</feature>
<dbReference type="OrthoDB" id="5915976at2759"/>
<keyword evidence="4" id="KW-1185">Reference proteome</keyword>
<gene>
    <name evidence="3" type="ORF">T265_13593</name>
</gene>
<dbReference type="InterPro" id="IPR011993">
    <property type="entry name" value="PH-like_dom_sf"/>
</dbReference>
<dbReference type="RefSeq" id="XP_009167879.1">
    <property type="nucleotide sequence ID" value="XM_009169615.1"/>
</dbReference>
<feature type="region of interest" description="Disordered" evidence="1">
    <location>
        <begin position="381"/>
        <end position="471"/>
    </location>
</feature>
<feature type="compositionally biased region" description="Basic and acidic residues" evidence="1">
    <location>
        <begin position="326"/>
        <end position="359"/>
    </location>
</feature>
<proteinExistence type="predicted"/>
<dbReference type="STRING" id="6198.A0A075AG44"/>
<dbReference type="GO" id="GO:0031106">
    <property type="term" value="P:septin ring organization"/>
    <property type="evidence" value="ECO:0007669"/>
    <property type="project" value="TreeGrafter"/>
</dbReference>
<feature type="compositionally biased region" description="Basic and acidic residues" evidence="1">
    <location>
        <begin position="245"/>
        <end position="293"/>
    </location>
</feature>
<dbReference type="Gene3D" id="2.30.29.30">
    <property type="entry name" value="Pleckstrin-homology domain (PH domain)/Phosphotyrosine-binding domain (PTB)"/>
    <property type="match status" value="1"/>
</dbReference>
<dbReference type="GeneID" id="20327760"/>
<dbReference type="GO" id="GO:0000281">
    <property type="term" value="P:mitotic cytokinesis"/>
    <property type="evidence" value="ECO:0007669"/>
    <property type="project" value="TreeGrafter"/>
</dbReference>
<dbReference type="CTD" id="20327760"/>
<dbReference type="Proteomes" id="UP000054324">
    <property type="component" value="Unassembled WGS sequence"/>
</dbReference>
<feature type="compositionally biased region" description="Polar residues" evidence="1">
    <location>
        <begin position="735"/>
        <end position="746"/>
    </location>
</feature>
<organism evidence="3 4">
    <name type="scientific">Opisthorchis viverrini</name>
    <name type="common">Southeast Asian liver fluke</name>
    <dbReference type="NCBI Taxonomy" id="6198"/>
    <lineage>
        <taxon>Eukaryota</taxon>
        <taxon>Metazoa</taxon>
        <taxon>Spiralia</taxon>
        <taxon>Lophotrochozoa</taxon>
        <taxon>Platyhelminthes</taxon>
        <taxon>Trematoda</taxon>
        <taxon>Digenea</taxon>
        <taxon>Opisthorchiida</taxon>
        <taxon>Opisthorchiata</taxon>
        <taxon>Opisthorchiidae</taxon>
        <taxon>Opisthorchis</taxon>
    </lineage>
</organism>
<feature type="domain" description="PH" evidence="2">
    <location>
        <begin position="906"/>
        <end position="1057"/>
    </location>
</feature>
<reference evidence="3 4" key="1">
    <citation type="submission" date="2013-11" db="EMBL/GenBank/DDBJ databases">
        <title>Opisthorchis viverrini - life in the bile duct.</title>
        <authorList>
            <person name="Young N.D."/>
            <person name="Nagarajan N."/>
            <person name="Lin S.J."/>
            <person name="Korhonen P.K."/>
            <person name="Jex A.R."/>
            <person name="Hall R.S."/>
            <person name="Safavi-Hemami H."/>
            <person name="Kaewkong W."/>
            <person name="Bertrand D."/>
            <person name="Gao S."/>
            <person name="Seet Q."/>
            <person name="Wongkham S."/>
            <person name="Teh B.T."/>
            <person name="Wongkham C."/>
            <person name="Intapan P.M."/>
            <person name="Maleewong W."/>
            <person name="Yang X."/>
            <person name="Hu M."/>
            <person name="Wang Z."/>
            <person name="Hofmann A."/>
            <person name="Sternberg P.W."/>
            <person name="Tan P."/>
            <person name="Wang J."/>
            <person name="Gasser R.B."/>
        </authorList>
    </citation>
    <scope>NUCLEOTIDE SEQUENCE [LARGE SCALE GENOMIC DNA]</scope>
</reference>
<feature type="region of interest" description="Disordered" evidence="1">
    <location>
        <begin position="174"/>
        <end position="359"/>
    </location>
</feature>
<dbReference type="AlphaFoldDB" id="A0A075AG44"/>
<feature type="region of interest" description="Disordered" evidence="1">
    <location>
        <begin position="709"/>
        <end position="749"/>
    </location>
</feature>